<evidence type="ECO:0000313" key="3">
    <source>
        <dbReference type="Proteomes" id="UP000054630"/>
    </source>
</evidence>
<proteinExistence type="predicted"/>
<feature type="region of interest" description="Disordered" evidence="1">
    <location>
        <begin position="1"/>
        <end position="47"/>
    </location>
</feature>
<organism evidence="2 3">
    <name type="scientific">Trichinella nelsoni</name>
    <dbReference type="NCBI Taxonomy" id="6336"/>
    <lineage>
        <taxon>Eukaryota</taxon>
        <taxon>Metazoa</taxon>
        <taxon>Ecdysozoa</taxon>
        <taxon>Nematoda</taxon>
        <taxon>Enoplea</taxon>
        <taxon>Dorylaimia</taxon>
        <taxon>Trichinellida</taxon>
        <taxon>Trichinellidae</taxon>
        <taxon>Trichinella</taxon>
    </lineage>
</organism>
<comment type="caution">
    <text evidence="2">The sequence shown here is derived from an EMBL/GenBank/DDBJ whole genome shotgun (WGS) entry which is preliminary data.</text>
</comment>
<keyword evidence="3" id="KW-1185">Reference proteome</keyword>
<dbReference type="AlphaFoldDB" id="A0A0V0RAB3"/>
<name>A0A0V0RAB3_9BILA</name>
<dbReference type="Proteomes" id="UP000054630">
    <property type="component" value="Unassembled WGS sequence"/>
</dbReference>
<evidence type="ECO:0000256" key="1">
    <source>
        <dbReference type="SAM" id="MobiDB-lite"/>
    </source>
</evidence>
<reference evidence="2 3" key="1">
    <citation type="submission" date="2015-01" db="EMBL/GenBank/DDBJ databases">
        <title>Evolution of Trichinella species and genotypes.</title>
        <authorList>
            <person name="Korhonen P.K."/>
            <person name="Edoardo P."/>
            <person name="Giuseppe L.R."/>
            <person name="Gasser R.B."/>
        </authorList>
    </citation>
    <scope>NUCLEOTIDE SEQUENCE [LARGE SCALE GENOMIC DNA]</scope>
    <source>
        <strain evidence="2">ISS37</strain>
    </source>
</reference>
<feature type="compositionally biased region" description="Basic and acidic residues" evidence="1">
    <location>
        <begin position="16"/>
        <end position="25"/>
    </location>
</feature>
<evidence type="ECO:0000313" key="2">
    <source>
        <dbReference type="EMBL" id="KRX11444.1"/>
    </source>
</evidence>
<accession>A0A0V0RAB3</accession>
<protein>
    <submittedName>
        <fullName evidence="2">Uncharacterized protein</fullName>
    </submittedName>
</protein>
<dbReference type="EMBL" id="JYDL01002190">
    <property type="protein sequence ID" value="KRX11444.1"/>
    <property type="molecule type" value="Genomic_DNA"/>
</dbReference>
<sequence>MERAEEGTPTNHMGRPNREAIENPHTKPKRTTEPGPHCCSHYTSPPC</sequence>
<gene>
    <name evidence="2" type="ORF">T07_9913</name>
</gene>